<dbReference type="NCBIfam" id="TIGR00498">
    <property type="entry name" value="lexA"/>
    <property type="match status" value="1"/>
</dbReference>
<dbReference type="InterPro" id="IPR015927">
    <property type="entry name" value="Peptidase_S24_S26A/B/C"/>
</dbReference>
<name>A0A6L5YKJ6_9FIRM</name>
<dbReference type="Pfam" id="PF00717">
    <property type="entry name" value="Peptidase_S24"/>
    <property type="match status" value="1"/>
</dbReference>
<protein>
    <submittedName>
        <fullName evidence="15">Repressor LexA</fullName>
        <ecNumber evidence="15">3.4.21.88</ecNumber>
    </submittedName>
</protein>
<evidence type="ECO:0000256" key="6">
    <source>
        <dbReference type="ARBA" id="ARBA00022813"/>
    </source>
</evidence>
<dbReference type="Gene3D" id="2.10.109.10">
    <property type="entry name" value="Umud Fragment, subunit A"/>
    <property type="match status" value="1"/>
</dbReference>
<proteinExistence type="inferred from homology"/>
<dbReference type="InterPro" id="IPR036390">
    <property type="entry name" value="WH_DNA-bd_sf"/>
</dbReference>
<dbReference type="InterPro" id="IPR006197">
    <property type="entry name" value="Peptidase_S24_LexA"/>
</dbReference>
<keyword evidence="4" id="KW-0227">DNA damage</keyword>
<dbReference type="GO" id="GO:0009432">
    <property type="term" value="P:SOS response"/>
    <property type="evidence" value="ECO:0007669"/>
    <property type="project" value="UniProtKB-KW"/>
</dbReference>
<dbReference type="PRINTS" id="PR00726">
    <property type="entry name" value="LEXASERPTASE"/>
</dbReference>
<evidence type="ECO:0000256" key="7">
    <source>
        <dbReference type="ARBA" id="ARBA00023015"/>
    </source>
</evidence>
<dbReference type="GO" id="GO:0006281">
    <property type="term" value="P:DNA repair"/>
    <property type="evidence" value="ECO:0007669"/>
    <property type="project" value="UniProtKB-KW"/>
</dbReference>
<dbReference type="InterPro" id="IPR005471">
    <property type="entry name" value="Tscrpt_reg_IclR_N"/>
</dbReference>
<keyword evidence="8" id="KW-0238">DNA-binding</keyword>
<evidence type="ECO:0000256" key="3">
    <source>
        <dbReference type="ARBA" id="ARBA00022705"/>
    </source>
</evidence>
<keyword evidence="11" id="KW-0742">SOS response</keyword>
<dbReference type="PANTHER" id="PTHR33516">
    <property type="entry name" value="LEXA REPRESSOR"/>
    <property type="match status" value="1"/>
</dbReference>
<evidence type="ECO:0000256" key="9">
    <source>
        <dbReference type="ARBA" id="ARBA00023163"/>
    </source>
</evidence>
<keyword evidence="16" id="KW-1185">Reference proteome</keyword>
<evidence type="ECO:0000256" key="8">
    <source>
        <dbReference type="ARBA" id="ARBA00023125"/>
    </source>
</evidence>
<keyword evidence="7" id="KW-0805">Transcription regulation</keyword>
<keyword evidence="3" id="KW-0235">DNA replication</keyword>
<evidence type="ECO:0000256" key="10">
    <source>
        <dbReference type="ARBA" id="ARBA00023204"/>
    </source>
</evidence>
<evidence type="ECO:0000256" key="4">
    <source>
        <dbReference type="ARBA" id="ARBA00022763"/>
    </source>
</evidence>
<evidence type="ECO:0000259" key="13">
    <source>
        <dbReference type="Pfam" id="PF00717"/>
    </source>
</evidence>
<evidence type="ECO:0000256" key="2">
    <source>
        <dbReference type="ARBA" id="ARBA00022491"/>
    </source>
</evidence>
<keyword evidence="6 12" id="KW-0068">Autocatalytic cleavage</keyword>
<dbReference type="PANTHER" id="PTHR33516:SF2">
    <property type="entry name" value="LEXA REPRESSOR-RELATED"/>
    <property type="match status" value="1"/>
</dbReference>
<evidence type="ECO:0000313" key="16">
    <source>
        <dbReference type="Proteomes" id="UP000476055"/>
    </source>
</evidence>
<dbReference type="InterPro" id="IPR006200">
    <property type="entry name" value="LexA"/>
</dbReference>
<dbReference type="GO" id="GO:0003677">
    <property type="term" value="F:DNA binding"/>
    <property type="evidence" value="ECO:0007669"/>
    <property type="project" value="UniProtKB-KW"/>
</dbReference>
<accession>A0A6L5YKJ6</accession>
<keyword evidence="10" id="KW-0234">DNA repair</keyword>
<dbReference type="Gene3D" id="1.10.10.10">
    <property type="entry name" value="Winged helix-like DNA-binding domain superfamily/Winged helix DNA-binding domain"/>
    <property type="match status" value="1"/>
</dbReference>
<evidence type="ECO:0000259" key="14">
    <source>
        <dbReference type="Pfam" id="PF09339"/>
    </source>
</evidence>
<evidence type="ECO:0000256" key="1">
    <source>
        <dbReference type="ARBA" id="ARBA00007484"/>
    </source>
</evidence>
<dbReference type="EC" id="3.4.21.88" evidence="15"/>
<organism evidence="15 16">
    <name type="scientific">Waltera intestinalis</name>
    <dbReference type="NCBI Taxonomy" id="2606635"/>
    <lineage>
        <taxon>Bacteria</taxon>
        <taxon>Bacillati</taxon>
        <taxon>Bacillota</taxon>
        <taxon>Clostridia</taxon>
        <taxon>Lachnospirales</taxon>
        <taxon>Lachnospiraceae</taxon>
        <taxon>Waltera</taxon>
    </lineage>
</organism>
<keyword evidence="9" id="KW-0804">Transcription</keyword>
<dbReference type="InterPro" id="IPR036286">
    <property type="entry name" value="LexA/Signal_pep-like_sf"/>
</dbReference>
<feature type="domain" description="HTH iclR-type" evidence="14">
    <location>
        <begin position="23"/>
        <end position="59"/>
    </location>
</feature>
<sequence length="200" mass="22480">MRHKSNDRMMQIKDFVEKYYLTNRHSPSTREIAEALGIVKSTAYKYLVAMRDQGMIGYDGENVLTDKIEKANVELTSVAVLGSISCGVPQLEEEYAEEFVTLPVSMFGKGEFYFLRANGTSMIEAGIDDGDLVLIRKQSVAKDGQIVVALVDNQNTLKRFFVDEKNHCIRLHPENKTMEDIIVPECVIQGVAVKVIKSLE</sequence>
<reference evidence="15 16" key="1">
    <citation type="submission" date="2019-08" db="EMBL/GenBank/DDBJ databases">
        <title>In-depth cultivation of the pig gut microbiome towards novel bacterial diversity and tailored functional studies.</title>
        <authorList>
            <person name="Wylensek D."/>
            <person name="Hitch T.C.A."/>
            <person name="Clavel T."/>
        </authorList>
    </citation>
    <scope>NUCLEOTIDE SEQUENCE [LARGE SCALE GENOMIC DNA]</scope>
    <source>
        <strain evidence="15 16">WCA3-601-WT-6H</strain>
    </source>
</reference>
<dbReference type="InterPro" id="IPR039418">
    <property type="entry name" value="LexA-like"/>
</dbReference>
<dbReference type="GO" id="GO:0045892">
    <property type="term" value="P:negative regulation of DNA-templated transcription"/>
    <property type="evidence" value="ECO:0007669"/>
    <property type="project" value="InterPro"/>
</dbReference>
<dbReference type="SUPFAM" id="SSF51306">
    <property type="entry name" value="LexA/Signal peptidase"/>
    <property type="match status" value="1"/>
</dbReference>
<evidence type="ECO:0000256" key="5">
    <source>
        <dbReference type="ARBA" id="ARBA00022801"/>
    </source>
</evidence>
<keyword evidence="2" id="KW-0678">Repressor</keyword>
<dbReference type="GO" id="GO:0004252">
    <property type="term" value="F:serine-type endopeptidase activity"/>
    <property type="evidence" value="ECO:0007669"/>
    <property type="project" value="UniProtKB-EC"/>
</dbReference>
<keyword evidence="5 12" id="KW-0378">Hydrolase</keyword>
<gene>
    <name evidence="15" type="primary">lexA</name>
    <name evidence="15" type="ORF">FYJ59_11140</name>
</gene>
<comment type="similarity">
    <text evidence="1 12">Belongs to the peptidase S24 family.</text>
</comment>
<dbReference type="InterPro" id="IPR050077">
    <property type="entry name" value="LexA_repressor"/>
</dbReference>
<evidence type="ECO:0000256" key="12">
    <source>
        <dbReference type="RuleBase" id="RU003991"/>
    </source>
</evidence>
<dbReference type="Pfam" id="PF09339">
    <property type="entry name" value="HTH_IclR"/>
    <property type="match status" value="1"/>
</dbReference>
<dbReference type="GO" id="GO:0006260">
    <property type="term" value="P:DNA replication"/>
    <property type="evidence" value="ECO:0007669"/>
    <property type="project" value="UniProtKB-KW"/>
</dbReference>
<dbReference type="EMBL" id="VUMU01000015">
    <property type="protein sequence ID" value="MST58781.1"/>
    <property type="molecule type" value="Genomic_DNA"/>
</dbReference>
<dbReference type="InterPro" id="IPR036388">
    <property type="entry name" value="WH-like_DNA-bd_sf"/>
</dbReference>
<dbReference type="AlphaFoldDB" id="A0A6L5YKJ6"/>
<feature type="domain" description="Peptidase S24/S26A/S26B/S26C" evidence="13">
    <location>
        <begin position="80"/>
        <end position="193"/>
    </location>
</feature>
<comment type="caution">
    <text evidence="15">The sequence shown here is derived from an EMBL/GenBank/DDBJ whole genome shotgun (WGS) entry which is preliminary data.</text>
</comment>
<dbReference type="CDD" id="cd06529">
    <property type="entry name" value="S24_LexA-like"/>
    <property type="match status" value="1"/>
</dbReference>
<evidence type="ECO:0000313" key="15">
    <source>
        <dbReference type="EMBL" id="MST58781.1"/>
    </source>
</evidence>
<dbReference type="Proteomes" id="UP000476055">
    <property type="component" value="Unassembled WGS sequence"/>
</dbReference>
<evidence type="ECO:0000256" key="11">
    <source>
        <dbReference type="ARBA" id="ARBA00023236"/>
    </source>
</evidence>
<dbReference type="SUPFAM" id="SSF46785">
    <property type="entry name" value="Winged helix' DNA-binding domain"/>
    <property type="match status" value="1"/>
</dbReference>
<dbReference type="RefSeq" id="WP_154497257.1">
    <property type="nucleotide sequence ID" value="NZ_VUMU01000015.1"/>
</dbReference>